<dbReference type="Pfam" id="PF18052">
    <property type="entry name" value="Rx_N"/>
    <property type="match status" value="1"/>
</dbReference>
<gene>
    <name evidence="5" type="ORF">DS421_19g662920</name>
</gene>
<evidence type="ECO:0000256" key="2">
    <source>
        <dbReference type="ARBA" id="ARBA00022741"/>
    </source>
</evidence>
<feature type="domain" description="Disease resistance N-terminal" evidence="4">
    <location>
        <begin position="10"/>
        <end position="62"/>
    </location>
</feature>
<evidence type="ECO:0000313" key="6">
    <source>
        <dbReference type="Proteomes" id="UP000464620"/>
    </source>
</evidence>
<dbReference type="InterPro" id="IPR041118">
    <property type="entry name" value="Rx_N"/>
</dbReference>
<name>A0A6B9VEC2_ARAHY</name>
<dbReference type="GO" id="GO:0006952">
    <property type="term" value="P:defense response"/>
    <property type="evidence" value="ECO:0007669"/>
    <property type="project" value="UniProtKB-KW"/>
</dbReference>
<evidence type="ECO:0000313" key="5">
    <source>
        <dbReference type="EMBL" id="QHN78622.1"/>
    </source>
</evidence>
<proteinExistence type="predicted"/>
<reference evidence="5 6" key="1">
    <citation type="submission" date="2020-01" db="EMBL/GenBank/DDBJ databases">
        <title>Genome sequence of Arachis hypogaea, cultivar Shitouqi.</title>
        <authorList>
            <person name="Zhuang W."/>
            <person name="Chen H."/>
            <person name="Varshney R."/>
            <person name="Wang D."/>
            <person name="Ming R."/>
        </authorList>
    </citation>
    <scope>NUCLEOTIDE SEQUENCE [LARGE SCALE GENOMIC DNA]</scope>
    <source>
        <tissue evidence="5">Young leaf</tissue>
    </source>
</reference>
<keyword evidence="3" id="KW-0611">Plant defense</keyword>
<organism evidence="5 6">
    <name type="scientific">Arachis hypogaea</name>
    <name type="common">Peanut</name>
    <dbReference type="NCBI Taxonomy" id="3818"/>
    <lineage>
        <taxon>Eukaryota</taxon>
        <taxon>Viridiplantae</taxon>
        <taxon>Streptophyta</taxon>
        <taxon>Embryophyta</taxon>
        <taxon>Tracheophyta</taxon>
        <taxon>Spermatophyta</taxon>
        <taxon>Magnoliopsida</taxon>
        <taxon>eudicotyledons</taxon>
        <taxon>Gunneridae</taxon>
        <taxon>Pentapetalae</taxon>
        <taxon>rosids</taxon>
        <taxon>fabids</taxon>
        <taxon>Fabales</taxon>
        <taxon>Fabaceae</taxon>
        <taxon>Papilionoideae</taxon>
        <taxon>50 kb inversion clade</taxon>
        <taxon>dalbergioids sensu lato</taxon>
        <taxon>Dalbergieae</taxon>
        <taxon>Pterocarpus clade</taxon>
        <taxon>Arachis</taxon>
    </lineage>
</organism>
<keyword evidence="2" id="KW-0547">Nucleotide-binding</keyword>
<sequence length="63" mass="6914">MVEQIPYGVATSVINKIASVAFRETGRIYGVMEDLDKLKDTLESIKVVLSDAELRQGQDTTVA</sequence>
<protein>
    <submittedName>
        <fullName evidence="5">NBS-LRR type disease resistance protein</fullName>
    </submittedName>
</protein>
<evidence type="ECO:0000259" key="4">
    <source>
        <dbReference type="Pfam" id="PF18052"/>
    </source>
</evidence>
<dbReference type="EMBL" id="CP031001">
    <property type="protein sequence ID" value="QHN78622.1"/>
    <property type="molecule type" value="Genomic_DNA"/>
</dbReference>
<dbReference type="Gene3D" id="1.20.5.4130">
    <property type="match status" value="1"/>
</dbReference>
<evidence type="ECO:0000256" key="1">
    <source>
        <dbReference type="ARBA" id="ARBA00022737"/>
    </source>
</evidence>
<dbReference type="Proteomes" id="UP000464620">
    <property type="component" value="Chromosome B09"/>
</dbReference>
<dbReference type="AlphaFoldDB" id="A0A6B9VEC2"/>
<evidence type="ECO:0000256" key="3">
    <source>
        <dbReference type="ARBA" id="ARBA00022821"/>
    </source>
</evidence>
<dbReference type="GO" id="GO:0000166">
    <property type="term" value="F:nucleotide binding"/>
    <property type="evidence" value="ECO:0007669"/>
    <property type="project" value="UniProtKB-KW"/>
</dbReference>
<accession>A0A6B9VEC2</accession>
<keyword evidence="1" id="KW-0677">Repeat</keyword>